<dbReference type="PANTHER" id="PTHR37424">
    <property type="entry name" value="BACTERIOFERRITIN-ASSOCIATED FERREDOXIN"/>
    <property type="match status" value="1"/>
</dbReference>
<sequence length="69" mass="7993">MCVDPMYVCLCNSVSDKAIRQAVRRYQPQTFQQLRNFVPVGTQCGKCIRVARQIMEDELQQIPQFDNIA</sequence>
<dbReference type="PANTHER" id="PTHR37424:SF1">
    <property type="entry name" value="BACTERIOFERRITIN-ASSOCIATED FERREDOXIN"/>
    <property type="match status" value="1"/>
</dbReference>
<evidence type="ECO:0000256" key="1">
    <source>
        <dbReference type="ARBA" id="ARBA00022448"/>
    </source>
</evidence>
<name>A0ABQ1H8U6_9GAMM</name>
<evidence type="ECO:0000256" key="3">
    <source>
        <dbReference type="ARBA" id="ARBA00022723"/>
    </source>
</evidence>
<evidence type="ECO:0000256" key="5">
    <source>
        <dbReference type="ARBA" id="ARBA00023004"/>
    </source>
</evidence>
<evidence type="ECO:0000256" key="10">
    <source>
        <dbReference type="ARBA" id="ARBA00046332"/>
    </source>
</evidence>
<protein>
    <recommendedName>
        <fullName evidence="8">Bacterioferritin-associated ferredoxin</fullName>
    </recommendedName>
</protein>
<evidence type="ECO:0000256" key="8">
    <source>
        <dbReference type="ARBA" id="ARBA00039386"/>
    </source>
</evidence>
<evidence type="ECO:0000313" key="12">
    <source>
        <dbReference type="EMBL" id="GGA62435.1"/>
    </source>
</evidence>
<gene>
    <name evidence="12" type="primary">bfd</name>
    <name evidence="12" type="ORF">GCM10011328_42070</name>
</gene>
<keyword evidence="4" id="KW-0249">Electron transport</keyword>
<evidence type="ECO:0000259" key="11">
    <source>
        <dbReference type="Pfam" id="PF04324"/>
    </source>
</evidence>
<dbReference type="CDD" id="cd19945">
    <property type="entry name" value="Fer2_BFD"/>
    <property type="match status" value="1"/>
</dbReference>
<keyword evidence="5" id="KW-0408">Iron</keyword>
<accession>A0ABQ1H8U6</accession>
<proteinExistence type="inferred from homology"/>
<dbReference type="InterPro" id="IPR052371">
    <property type="entry name" value="BFD-associated_ferredoxin"/>
</dbReference>
<dbReference type="InterPro" id="IPR041854">
    <property type="entry name" value="BFD-like_2Fe2S-bd_dom_sf"/>
</dbReference>
<comment type="similarity">
    <text evidence="10">Belongs to the Bfd family.</text>
</comment>
<keyword evidence="6" id="KW-0411">Iron-sulfur</keyword>
<dbReference type="Pfam" id="PF04324">
    <property type="entry name" value="Fer2_BFD"/>
    <property type="match status" value="1"/>
</dbReference>
<feature type="domain" description="BFD-like [2Fe-2S]-binding" evidence="11">
    <location>
        <begin position="7"/>
        <end position="56"/>
    </location>
</feature>
<dbReference type="Gene3D" id="1.10.10.1100">
    <property type="entry name" value="BFD-like [2Fe-2S]-binding domain"/>
    <property type="match status" value="1"/>
</dbReference>
<evidence type="ECO:0000256" key="2">
    <source>
        <dbReference type="ARBA" id="ARBA00022714"/>
    </source>
</evidence>
<comment type="cofactor">
    <cofactor evidence="7">
        <name>[2Fe-2S] cluster</name>
        <dbReference type="ChEBI" id="CHEBI:190135"/>
    </cofactor>
</comment>
<dbReference type="InterPro" id="IPR007419">
    <property type="entry name" value="BFD-like_2Fe2S-bd_dom"/>
</dbReference>
<evidence type="ECO:0000256" key="6">
    <source>
        <dbReference type="ARBA" id="ARBA00023014"/>
    </source>
</evidence>
<comment type="caution">
    <text evidence="12">The sequence shown here is derived from an EMBL/GenBank/DDBJ whole genome shotgun (WGS) entry which is preliminary data.</text>
</comment>
<reference evidence="13" key="1">
    <citation type="journal article" date="2019" name="Int. J. Syst. Evol. Microbiol.">
        <title>The Global Catalogue of Microorganisms (GCM) 10K type strain sequencing project: providing services to taxonomists for standard genome sequencing and annotation.</title>
        <authorList>
            <consortium name="The Broad Institute Genomics Platform"/>
            <consortium name="The Broad Institute Genome Sequencing Center for Infectious Disease"/>
            <person name="Wu L."/>
            <person name="Ma J."/>
        </authorList>
    </citation>
    <scope>NUCLEOTIDE SEQUENCE [LARGE SCALE GENOMIC DNA]</scope>
    <source>
        <strain evidence="13">CGMCC 1.12806</strain>
    </source>
</reference>
<keyword evidence="2" id="KW-0001">2Fe-2S</keyword>
<dbReference type="EMBL" id="BMFZ01000020">
    <property type="protein sequence ID" value="GGA62435.1"/>
    <property type="molecule type" value="Genomic_DNA"/>
</dbReference>
<comment type="function">
    <text evidence="9">Required for mobilization of iron from the bacterioferritin (BFR) complex.</text>
</comment>
<evidence type="ECO:0000256" key="4">
    <source>
        <dbReference type="ARBA" id="ARBA00022982"/>
    </source>
</evidence>
<organism evidence="12 13">
    <name type="scientific">Hafnia psychrotolerans</name>
    <dbReference type="NCBI Taxonomy" id="1477018"/>
    <lineage>
        <taxon>Bacteria</taxon>
        <taxon>Pseudomonadati</taxon>
        <taxon>Pseudomonadota</taxon>
        <taxon>Gammaproteobacteria</taxon>
        <taxon>Enterobacterales</taxon>
        <taxon>Hafniaceae</taxon>
        <taxon>Hafnia</taxon>
    </lineage>
</organism>
<evidence type="ECO:0000256" key="9">
    <source>
        <dbReference type="ARBA" id="ARBA00046130"/>
    </source>
</evidence>
<dbReference type="Proteomes" id="UP000627464">
    <property type="component" value="Unassembled WGS sequence"/>
</dbReference>
<keyword evidence="13" id="KW-1185">Reference proteome</keyword>
<keyword evidence="3" id="KW-0479">Metal-binding</keyword>
<keyword evidence="1" id="KW-0813">Transport</keyword>
<evidence type="ECO:0000313" key="13">
    <source>
        <dbReference type="Proteomes" id="UP000627464"/>
    </source>
</evidence>
<evidence type="ECO:0000256" key="7">
    <source>
        <dbReference type="ARBA" id="ARBA00034078"/>
    </source>
</evidence>
<dbReference type="NCBIfam" id="NF007803">
    <property type="entry name" value="PRK10509.1"/>
    <property type="match status" value="1"/>
</dbReference>